<feature type="domain" description="BFD-like [2Fe-2S]-binding" evidence="2">
    <location>
        <begin position="377"/>
        <end position="427"/>
    </location>
</feature>
<evidence type="ECO:0000259" key="3">
    <source>
        <dbReference type="Pfam" id="PF07992"/>
    </source>
</evidence>
<keyword evidence="1 4" id="KW-0560">Oxidoreductase</keyword>
<dbReference type="PRINTS" id="PR00368">
    <property type="entry name" value="FADPNR"/>
</dbReference>
<evidence type="ECO:0000256" key="1">
    <source>
        <dbReference type="ARBA" id="ARBA00023002"/>
    </source>
</evidence>
<dbReference type="EC" id="1.-.-.-" evidence="4"/>
<dbReference type="InterPro" id="IPR017224">
    <property type="entry name" value="Opine_Oxase_asu/HCN_bsu"/>
</dbReference>
<protein>
    <submittedName>
        <fullName evidence="4">FAD/NAD(P)-binding oxidoreductase</fullName>
        <ecNumber evidence="4">1.-.-.-</ecNumber>
    </submittedName>
</protein>
<keyword evidence="5" id="KW-1185">Reference proteome</keyword>
<dbReference type="SUPFAM" id="SSF51905">
    <property type="entry name" value="FAD/NAD(P)-binding domain"/>
    <property type="match status" value="1"/>
</dbReference>
<reference evidence="4 5" key="1">
    <citation type="submission" date="2023-12" db="EMBL/GenBank/DDBJ databases">
        <title>Genome sequencing and assembly of bacterial species from a model synthetic community.</title>
        <authorList>
            <person name="Hogle S.L."/>
        </authorList>
    </citation>
    <scope>NUCLEOTIDE SEQUENCE [LARGE SCALE GENOMIC DNA]</scope>
    <source>
        <strain evidence="4 5">HAMBI 2494</strain>
    </source>
</reference>
<dbReference type="InterPro" id="IPR023753">
    <property type="entry name" value="FAD/NAD-binding_dom"/>
</dbReference>
<sequence>MGQPRVIVVGAGPAGVRCTETLLAAGIAPVVIDEGRRDGGQIYRRQPENFGRPYEKLYGTEASRAAHLHSTFERVRAQVDYRPDTLAWNVSKGHLYVLHRGQSHALPYDALVLCPGATDRLMPVKGWQRAGTYSLGASQIALKAQACSIGSHVVFMGSGPLLYLVANQYVRAGARVAAVLDTSPASARLRALPKLIARPDVLKKGAALVSALKKSGVHVEHGIEPLEILGTDAHGVEGVQYRDAKGEVRRIACDAVALGYHLRPETQLADLARCAFRFDEGTRQWLPQIDELGRSSQAGVYLAGDGVRVLGADGAELAGRLAAYAVLSDLGHTVSEATLAPLKAQQRKMDRFRQGLAQAFPWPAAQAARLSDEIIACRCEGITVGELRRVIKNEGACEANRAKAFSRVGMGRCQGRYCGHAAAEIIAAAAGVPLEQVGRLRGQAPVKPLAISTVEIVADARPGSAAAAEAPLAKGVTEVHE</sequence>
<dbReference type="PANTHER" id="PTHR42949:SF3">
    <property type="entry name" value="ANAEROBIC GLYCEROL-3-PHOSPHATE DEHYDROGENASE SUBUNIT B"/>
    <property type="match status" value="1"/>
</dbReference>
<dbReference type="PIRSF" id="PIRSF037495">
    <property type="entry name" value="Opine_OX_OoxA/HcnB"/>
    <property type="match status" value="1"/>
</dbReference>
<name>A0ABZ0WLB5_9BURK</name>
<dbReference type="Pfam" id="PF07992">
    <property type="entry name" value="Pyr_redox_2"/>
    <property type="match status" value="1"/>
</dbReference>
<dbReference type="GO" id="GO:0016491">
    <property type="term" value="F:oxidoreductase activity"/>
    <property type="evidence" value="ECO:0007669"/>
    <property type="project" value="UniProtKB-KW"/>
</dbReference>
<organism evidence="4 5">
    <name type="scientific">Paraburkholderia kururiensis</name>
    <dbReference type="NCBI Taxonomy" id="984307"/>
    <lineage>
        <taxon>Bacteria</taxon>
        <taxon>Pseudomonadati</taxon>
        <taxon>Pseudomonadota</taxon>
        <taxon>Betaproteobacteria</taxon>
        <taxon>Burkholderiales</taxon>
        <taxon>Burkholderiaceae</taxon>
        <taxon>Paraburkholderia</taxon>
    </lineage>
</organism>
<dbReference type="PANTHER" id="PTHR42949">
    <property type="entry name" value="ANAEROBIC GLYCEROL-3-PHOSPHATE DEHYDROGENASE SUBUNIT B"/>
    <property type="match status" value="1"/>
</dbReference>
<gene>
    <name evidence="4" type="ORF">U0042_29435</name>
</gene>
<dbReference type="Proteomes" id="UP001325479">
    <property type="component" value="Chromosome"/>
</dbReference>
<dbReference type="Gene3D" id="3.50.50.60">
    <property type="entry name" value="FAD/NAD(P)-binding domain"/>
    <property type="match status" value="2"/>
</dbReference>
<dbReference type="EMBL" id="CP139965">
    <property type="protein sequence ID" value="WQD78085.1"/>
    <property type="molecule type" value="Genomic_DNA"/>
</dbReference>
<evidence type="ECO:0000313" key="4">
    <source>
        <dbReference type="EMBL" id="WQD78085.1"/>
    </source>
</evidence>
<dbReference type="InterPro" id="IPR051691">
    <property type="entry name" value="Metab_Enz_Cyan_OpOx_G3PDH"/>
</dbReference>
<dbReference type="RefSeq" id="WP_114811269.1">
    <property type="nucleotide sequence ID" value="NZ_CP139965.1"/>
</dbReference>
<dbReference type="InterPro" id="IPR007419">
    <property type="entry name" value="BFD-like_2Fe2S-bd_dom"/>
</dbReference>
<dbReference type="InterPro" id="IPR036188">
    <property type="entry name" value="FAD/NAD-bd_sf"/>
</dbReference>
<dbReference type="CDD" id="cd19946">
    <property type="entry name" value="GlpA-like_Fer2_BFD-like"/>
    <property type="match status" value="1"/>
</dbReference>
<evidence type="ECO:0000259" key="2">
    <source>
        <dbReference type="Pfam" id="PF04324"/>
    </source>
</evidence>
<evidence type="ECO:0000313" key="5">
    <source>
        <dbReference type="Proteomes" id="UP001325479"/>
    </source>
</evidence>
<dbReference type="Pfam" id="PF04324">
    <property type="entry name" value="Fer2_BFD"/>
    <property type="match status" value="1"/>
</dbReference>
<dbReference type="InterPro" id="IPR041854">
    <property type="entry name" value="BFD-like_2Fe2S-bd_dom_sf"/>
</dbReference>
<proteinExistence type="predicted"/>
<accession>A0ABZ0WLB5</accession>
<feature type="domain" description="FAD/NAD(P)-binding" evidence="3">
    <location>
        <begin position="5"/>
        <end position="307"/>
    </location>
</feature>
<dbReference type="Gene3D" id="1.10.10.1100">
    <property type="entry name" value="BFD-like [2Fe-2S]-binding domain"/>
    <property type="match status" value="1"/>
</dbReference>
<dbReference type="PRINTS" id="PR00411">
    <property type="entry name" value="PNDRDTASEI"/>
</dbReference>